<evidence type="ECO:0000313" key="2">
    <source>
        <dbReference type="EMBL" id="ELZ87759.1"/>
    </source>
</evidence>
<keyword evidence="3" id="KW-1185">Reference proteome</keyword>
<keyword evidence="1" id="KW-1133">Transmembrane helix</keyword>
<dbReference type="Proteomes" id="UP000011612">
    <property type="component" value="Unassembled WGS sequence"/>
</dbReference>
<feature type="transmembrane region" description="Helical" evidence="1">
    <location>
        <begin position="67"/>
        <end position="89"/>
    </location>
</feature>
<dbReference type="EMBL" id="AOLK01000011">
    <property type="protein sequence ID" value="ELZ87759.1"/>
    <property type="molecule type" value="Genomic_DNA"/>
</dbReference>
<dbReference type="AlphaFoldDB" id="M0HXB4"/>
<name>M0HXB4_HALEO</name>
<protein>
    <submittedName>
        <fullName evidence="2">Uncharacterized protein</fullName>
    </submittedName>
</protein>
<evidence type="ECO:0000313" key="3">
    <source>
        <dbReference type="Proteomes" id="UP000011612"/>
    </source>
</evidence>
<gene>
    <name evidence="2" type="ORF">C453_05389</name>
</gene>
<dbReference type="PATRIC" id="fig|1230453.4.peg.1031"/>
<organism evidence="2 3">
    <name type="scientific">Haloferax elongans ATCC BAA-1513</name>
    <dbReference type="NCBI Taxonomy" id="1230453"/>
    <lineage>
        <taxon>Archaea</taxon>
        <taxon>Methanobacteriati</taxon>
        <taxon>Methanobacteriota</taxon>
        <taxon>Stenosarchaea group</taxon>
        <taxon>Halobacteria</taxon>
        <taxon>Halobacteriales</taxon>
        <taxon>Haloferacaceae</taxon>
        <taxon>Haloferax</taxon>
    </lineage>
</organism>
<proteinExistence type="predicted"/>
<keyword evidence="1" id="KW-0812">Transmembrane</keyword>
<evidence type="ECO:0000256" key="1">
    <source>
        <dbReference type="SAM" id="Phobius"/>
    </source>
</evidence>
<reference evidence="2 3" key="1">
    <citation type="journal article" date="2014" name="PLoS Genet.">
        <title>Phylogenetically driven sequencing of extremely halophilic archaea reveals strategies for static and dynamic osmo-response.</title>
        <authorList>
            <person name="Becker E.A."/>
            <person name="Seitzer P.M."/>
            <person name="Tritt A."/>
            <person name="Larsen D."/>
            <person name="Krusor M."/>
            <person name="Yao A.I."/>
            <person name="Wu D."/>
            <person name="Madern D."/>
            <person name="Eisen J.A."/>
            <person name="Darling A.E."/>
            <person name="Facciotti M.T."/>
        </authorList>
    </citation>
    <scope>NUCLEOTIDE SEQUENCE [LARGE SCALE GENOMIC DNA]</scope>
    <source>
        <strain evidence="2 3">ATCC BAA-1513</strain>
    </source>
</reference>
<comment type="caution">
    <text evidence="2">The sequence shown here is derived from an EMBL/GenBank/DDBJ whole genome shotgun (WGS) entry which is preliminary data.</text>
</comment>
<accession>M0HXB4</accession>
<keyword evidence="1" id="KW-0472">Membrane</keyword>
<sequence>MYISLSALSPLSNFVTEQIVSQKICYYSVTTGDMEPEIRQRLDVLILLILTLLAFEGYQLAGLAGVFVALLFVAGVVHVFIPSATLGSVTRGD</sequence>